<dbReference type="RefSeq" id="WP_102163837.1">
    <property type="nucleotide sequence ID" value="NZ_PNHD01000002.1"/>
</dbReference>
<sequence>MEQTIISKKDLAKRWSVTEEHISTLEAKGILTRTEIGRCTYPMEQVNSVEKSGRTVALEEELFVLRQENNSLKDDIRRLKSVIKSITQTF</sequence>
<feature type="coiled-coil region" evidence="1">
    <location>
        <begin position="55"/>
        <end position="89"/>
    </location>
</feature>
<name>A0A2N6SUG8_FINMA</name>
<protein>
    <recommendedName>
        <fullName evidence="4">HTH merR-type domain-containing protein</fullName>
    </recommendedName>
</protein>
<evidence type="ECO:0000313" key="2">
    <source>
        <dbReference type="EMBL" id="PMC60722.1"/>
    </source>
</evidence>
<keyword evidence="1" id="KW-0175">Coiled coil</keyword>
<gene>
    <name evidence="2" type="ORF">CJ208_02305</name>
</gene>
<dbReference type="Proteomes" id="UP000235723">
    <property type="component" value="Unassembled WGS sequence"/>
</dbReference>
<evidence type="ECO:0008006" key="4">
    <source>
        <dbReference type="Google" id="ProtNLM"/>
    </source>
</evidence>
<evidence type="ECO:0000313" key="3">
    <source>
        <dbReference type="Proteomes" id="UP000235723"/>
    </source>
</evidence>
<comment type="caution">
    <text evidence="2">The sequence shown here is derived from an EMBL/GenBank/DDBJ whole genome shotgun (WGS) entry which is preliminary data.</text>
</comment>
<organism evidence="2 3">
    <name type="scientific">Finegoldia magna</name>
    <name type="common">Peptostreptococcus magnus</name>
    <dbReference type="NCBI Taxonomy" id="1260"/>
    <lineage>
        <taxon>Bacteria</taxon>
        <taxon>Bacillati</taxon>
        <taxon>Bacillota</taxon>
        <taxon>Tissierellia</taxon>
        <taxon>Tissierellales</taxon>
        <taxon>Peptoniphilaceae</taxon>
        <taxon>Finegoldia</taxon>
    </lineage>
</organism>
<dbReference type="AlphaFoldDB" id="A0A2N6SUG8"/>
<accession>A0A2N6SUG8</accession>
<evidence type="ECO:0000256" key="1">
    <source>
        <dbReference type="SAM" id="Coils"/>
    </source>
</evidence>
<reference evidence="2 3" key="1">
    <citation type="submission" date="2017-09" db="EMBL/GenBank/DDBJ databases">
        <title>Bacterial strain isolated from the female urinary microbiota.</title>
        <authorList>
            <person name="Thomas-White K."/>
            <person name="Kumar N."/>
            <person name="Forster S."/>
            <person name="Putonti C."/>
            <person name="Lawley T."/>
            <person name="Wolfe A.J."/>
        </authorList>
    </citation>
    <scope>NUCLEOTIDE SEQUENCE [LARGE SCALE GENOMIC DNA]</scope>
    <source>
        <strain evidence="2 3">UMB0115</strain>
    </source>
</reference>
<proteinExistence type="predicted"/>
<dbReference type="EMBL" id="PNHD01000002">
    <property type="protein sequence ID" value="PMC60722.1"/>
    <property type="molecule type" value="Genomic_DNA"/>
</dbReference>